<proteinExistence type="predicted"/>
<organism evidence="1">
    <name type="scientific">marine sediment metagenome</name>
    <dbReference type="NCBI Taxonomy" id="412755"/>
    <lineage>
        <taxon>unclassified sequences</taxon>
        <taxon>metagenomes</taxon>
        <taxon>ecological metagenomes</taxon>
    </lineage>
</organism>
<gene>
    <name evidence="1" type="ORF">S01H4_66110</name>
</gene>
<evidence type="ECO:0000313" key="1">
    <source>
        <dbReference type="EMBL" id="GAH30830.1"/>
    </source>
</evidence>
<protein>
    <submittedName>
        <fullName evidence="1">Uncharacterized protein</fullName>
    </submittedName>
</protein>
<name>X1FE67_9ZZZZ</name>
<sequence>METKDELKLFDNDFINHLTQEAGNQIDYWDIRATISNGTTIDFTDQKSTEISSYEIT</sequence>
<feature type="non-terminal residue" evidence="1">
    <location>
        <position position="57"/>
    </location>
</feature>
<dbReference type="EMBL" id="BART01040760">
    <property type="protein sequence ID" value="GAH30830.1"/>
    <property type="molecule type" value="Genomic_DNA"/>
</dbReference>
<accession>X1FE67</accession>
<comment type="caution">
    <text evidence="1">The sequence shown here is derived from an EMBL/GenBank/DDBJ whole genome shotgun (WGS) entry which is preliminary data.</text>
</comment>
<reference evidence="1" key="1">
    <citation type="journal article" date="2014" name="Front. Microbiol.">
        <title>High frequency of phylogenetically diverse reductive dehalogenase-homologous genes in deep subseafloor sedimentary metagenomes.</title>
        <authorList>
            <person name="Kawai M."/>
            <person name="Futagami T."/>
            <person name="Toyoda A."/>
            <person name="Takaki Y."/>
            <person name="Nishi S."/>
            <person name="Hori S."/>
            <person name="Arai W."/>
            <person name="Tsubouchi T."/>
            <person name="Morono Y."/>
            <person name="Uchiyama I."/>
            <person name="Ito T."/>
            <person name="Fujiyama A."/>
            <person name="Inagaki F."/>
            <person name="Takami H."/>
        </authorList>
    </citation>
    <scope>NUCLEOTIDE SEQUENCE</scope>
    <source>
        <strain evidence="1">Expedition CK06-06</strain>
    </source>
</reference>
<dbReference type="AlphaFoldDB" id="X1FE67"/>